<dbReference type="EMBL" id="PNYB01000012">
    <property type="protein sequence ID" value="PMS23399.1"/>
    <property type="molecule type" value="Genomic_DNA"/>
</dbReference>
<feature type="chain" id="PRO_5014653327" description="DUF2957 domain-containing protein" evidence="1">
    <location>
        <begin position="21"/>
        <end position="419"/>
    </location>
</feature>
<protein>
    <recommendedName>
        <fullName evidence="4">DUF2957 domain-containing protein</fullName>
    </recommendedName>
</protein>
<dbReference type="PROSITE" id="PS51257">
    <property type="entry name" value="PROKAR_LIPOPROTEIN"/>
    <property type="match status" value="1"/>
</dbReference>
<gene>
    <name evidence="2" type="ORF">C0Z19_15425</name>
</gene>
<dbReference type="Pfam" id="PF11170">
    <property type="entry name" value="DUF2957"/>
    <property type="match status" value="1"/>
</dbReference>
<dbReference type="AlphaFoldDB" id="A0A2N7W1V2"/>
<dbReference type="RefSeq" id="WP_102610702.1">
    <property type="nucleotide sequence ID" value="NZ_CADIKD010000015.1"/>
</dbReference>
<proteinExistence type="predicted"/>
<keyword evidence="3" id="KW-1185">Reference proteome</keyword>
<accession>A0A2N7W1V2</accession>
<name>A0A2N7W1V2_9BURK</name>
<keyword evidence="1" id="KW-0732">Signal</keyword>
<evidence type="ECO:0008006" key="4">
    <source>
        <dbReference type="Google" id="ProtNLM"/>
    </source>
</evidence>
<reference evidence="2 3" key="1">
    <citation type="submission" date="2018-01" db="EMBL/GenBank/DDBJ databases">
        <title>Whole genome analyses suggest that Burkholderia sensu lato contains two further novel genera in the rhizoxinica-symbiotica group Mycetohabitans gen. nov., and Trinickia gen. nov.: implications for the evolution of diazotrophy and nodulation in the Burkholderiaceae.</title>
        <authorList>
            <person name="Estrada-de los Santos P."/>
            <person name="Palmer M."/>
            <person name="Chavez-Ramirez B."/>
            <person name="Beukes C."/>
            <person name="Steenkamp E.T."/>
            <person name="Hirsch A.M."/>
            <person name="Manyaka P."/>
            <person name="Maluk M."/>
            <person name="Lafos M."/>
            <person name="Crook M."/>
            <person name="Gross E."/>
            <person name="Simon M.F."/>
            <person name="Bueno dos Reis Junior F."/>
            <person name="Poole P.S."/>
            <person name="Venter S.N."/>
            <person name="James E.K."/>
        </authorList>
    </citation>
    <scope>NUCLEOTIDE SEQUENCE [LARGE SCALE GENOMIC DNA]</scope>
    <source>
        <strain evidence="2 3">GP25-8</strain>
    </source>
</reference>
<evidence type="ECO:0000256" key="1">
    <source>
        <dbReference type="SAM" id="SignalP"/>
    </source>
</evidence>
<organism evidence="2 3">
    <name type="scientific">Trinickia soli</name>
    <dbReference type="NCBI Taxonomy" id="380675"/>
    <lineage>
        <taxon>Bacteria</taxon>
        <taxon>Pseudomonadati</taxon>
        <taxon>Pseudomonadota</taxon>
        <taxon>Betaproteobacteria</taxon>
        <taxon>Burkholderiales</taxon>
        <taxon>Burkholderiaceae</taxon>
        <taxon>Trinickia</taxon>
    </lineage>
</organism>
<dbReference type="InterPro" id="IPR021340">
    <property type="entry name" value="DUF2957"/>
</dbReference>
<evidence type="ECO:0000313" key="3">
    <source>
        <dbReference type="Proteomes" id="UP000235347"/>
    </source>
</evidence>
<evidence type="ECO:0000313" key="2">
    <source>
        <dbReference type="EMBL" id="PMS23399.1"/>
    </source>
</evidence>
<sequence length="419" mass="43152">MIFRSLLSTALAAIVLSACGGSSSGGDAPAPVEARLCPQAIGYDTVFTGGAGSGELVQVQLDTKAMTYQITYLASPVPVTKGTVLPTRASAPNNVVSGTLTQETLLPTTKLNQCAFRLDKASLDPARPARVFLGEGVLGGTIPGAQIAFAGVGGVGVVPDTTFPYYPFIAFSQTSTNLSEIAGTYSMLGYHKAPSQNFVPVAVDAAFTINADGSFTECDNSGLYAGQCRQSGTNFVTRADSATFETHHFTGQIAATQAVQGPQARGILIVGKLRSQLVPILIRVGAADPSIVSPPGSPPKTPLADDESGIAMLAPQSAVAANSLNGEYVGVDSNFAYRTTALINSQATMLDPFNASQAALATALDLDYRQTLAGLIATKKRTASAATSPGKMIFSGGMIGYLDTTDPGAPYFAVSAFVQ</sequence>
<feature type="signal peptide" evidence="1">
    <location>
        <begin position="1"/>
        <end position="20"/>
    </location>
</feature>
<dbReference type="Proteomes" id="UP000235347">
    <property type="component" value="Unassembled WGS sequence"/>
</dbReference>
<comment type="caution">
    <text evidence="2">The sequence shown here is derived from an EMBL/GenBank/DDBJ whole genome shotgun (WGS) entry which is preliminary data.</text>
</comment>